<dbReference type="RefSeq" id="WP_100314305.1">
    <property type="nucleotide sequence ID" value="NZ_PGFG01000001.1"/>
</dbReference>
<dbReference type="InterPro" id="IPR026341">
    <property type="entry name" value="T9SS_type_B"/>
</dbReference>
<gene>
    <name evidence="3" type="ORF">BXY57_1321</name>
</gene>
<keyword evidence="1" id="KW-0732">Signal</keyword>
<dbReference type="OrthoDB" id="9765926at2"/>
<dbReference type="NCBIfam" id="TIGR04131">
    <property type="entry name" value="Bac_Flav_CTERM"/>
    <property type="match status" value="1"/>
</dbReference>
<evidence type="ECO:0000259" key="2">
    <source>
        <dbReference type="Pfam" id="PF19408"/>
    </source>
</evidence>
<evidence type="ECO:0000256" key="1">
    <source>
        <dbReference type="SAM" id="SignalP"/>
    </source>
</evidence>
<comment type="caution">
    <text evidence="3">The sequence shown here is derived from an EMBL/GenBank/DDBJ whole genome shotgun (WGS) entry which is preliminary data.</text>
</comment>
<sequence length="1948" mass="207159">MRKPLIFIMIISAWWQIADAQIVGPKTVCQNTFATFDLSKAGNSTNVQWNIPNSIFLTSNKTTRSVTVQFTDTGYITVRATYNGSTYQYKVHVVYCPSTDCAGTKASSPFLFEDFGTLPNDTARRRLNPPAFISYQYDTFPPVPCNPQPPQNDSFWLYDNSYVITANTINGRCEWVNMKDHTGNPNGGMLLVNAAWTPGIFYTRTIKGLCQGAQYSFSAWLLNVDGKQVLQSICSGGTIFPNVTFLVVNPLTNKVIDSVNTNDVSMKLTTNGSGQIVDSPTWQRYGFGFRTPIGLDSVKLVIRNNAPGGCGNDLAIDDIEFTYCGPTLIAYLHNSDQSSDTICSGNPDTIFASVTPGYFAHPTYQWQVSMDGVNWTNIAGATDSLYIIPSTDTSDTRYYRFLAAEQGQISYSTCNSPSNMVHLLVLRSPVVHPGDTVICAGSSATLRAQEGYTSYLWSTGDTTSSITVHPSVTTKYYVTASLSSGAAGTCTATDSSLVTVFDPSSVNLGADTDACEGDTLTLSPFRGTPPPGLTYLWSTNDTTSTIRVSSTGKYWVKVTSPACGEIYDTIQVTFHAPPIVNLGPDTAICQGESLTLNAGPGATYLWNTGQTSPSISVDTAGSYWVKVTSSSGCSASDTLQLTVNPLPIVNLGPDTAICQGESLTLNAGPGATYVWNTGQSSPSISVDTAGSYWVKVTSSSGCAASDTMQLTVNPLPVVDLGPDTAICQGESLTLNAGPGATYLWNTGQTSPSISVDTAGSYWVKVTSSLGCAASDTMQLTVKPLPVVDLGPDTAICQGESLTLNAGPGATYLWNTGQSSPSISVDTAGSYWVKVTSSSGCAASDTLQLTVNPLPIVNLGPDTAICQGESLTLNAGPGATYLWNTGDTTQQITIETANSYWVKVTSSSGCAASDTLQLTVNPLPIVNLGPDTAICQGESLTLDAGNPGATYLWNTGQTSPSISVDTAGSYWVKVTSSSGCAATDTMQLTVNPLPVVNLGPDTAICQGERLVLDAGNPGATYLWNTGQTSPSISVDTAGSYWVKVTSSSGCAATDTLQLTVNPLPVVNLGPDTAICQGERLVLDAGNPGATYLWNTGQTSPSISVDTAGSYWVKVTSSSGCAATDTLQLTVNPLPIINLGPDTAICQGESLTLNAANPGSTYLWNTGDTTQQITIKTEGKYWVKVTSSSGCAATDTLQLTVKPLPIVNLGPDTAICQGERLVLDAGNPGATYVWNTGDTTQQITIKTEGKYWVKVTSSSGCAATDTLQLTVNPLPIINLGPDTAICQGESLTLNAGNPGATYLWNTGQISPSISVDTAGKYWVKVTSSLGCAATDTLQLTVNPLPVVNLGPDTAICQGESLTLNAGPGATYLWNTGDTTQQITIKTEGKYWVKVTSSSGCAATDTLQLTVNPLPIVNLGPDTAICQGESLTLDAGNPGATYLWNTGQSSPSISVDTAGSYWVKVTSSSGCAASDTMQLTVNPLPIIQVAGDTAVCQGSWVNLWVHREGPSQSTGASEQAFGLLWNTGENSDSIRVQVNMDLKYWVRVTNAWGCSQSDTIHLKALPLPNLRLTHDTSTCENQPITLDAGGDGVYYRWSTGDTTRQITLALPSESDGGVYRVQVINAFGCSAVDSVHLHVRSLPRLSLEKQVNVCEGQRITLHAYSLTGENYSYQWNDHSNADSLSVSSPGTYWVISSNGFCLRIDTIQVNLLANTLPRLNPEATLCPNQILQLDVSSPDAIAYMWSTGATTPRITVDTPGLYTVLINGAVCNYTRIDTVKVTRGFLPTVQILADDSLICTGDRLLLRAIGEHAEGYRWQDGTYGPSYTATQPGLYRVQAFNICGIASDTVSLQPAANCVGDIIMPNAFTPNNDGHNDVFRPKVLHQVFDFELRIFNRWGQLLFVTHDWTQGWDGTFHGAPCDAGGYAWWVKYRETPNGPVMFKKGVLTLLR</sequence>
<keyword evidence="4" id="KW-1185">Reference proteome</keyword>
<name>A0A2M9CUZ3_9BACT</name>
<feature type="chain" id="PRO_5014935451" evidence="1">
    <location>
        <begin position="21"/>
        <end position="1948"/>
    </location>
</feature>
<reference evidence="3 4" key="1">
    <citation type="submission" date="2017-11" db="EMBL/GenBank/DDBJ databases">
        <title>Genomic Encyclopedia of Archaeal and Bacterial Type Strains, Phase II (KMG-II): From Individual Species to Whole Genera.</title>
        <authorList>
            <person name="Goeker M."/>
        </authorList>
    </citation>
    <scope>NUCLEOTIDE SEQUENCE [LARGE SCALE GENOMIC DNA]</scope>
    <source>
        <strain evidence="3 4">DSM 27268</strain>
    </source>
</reference>
<dbReference type="InterPro" id="IPR013783">
    <property type="entry name" value="Ig-like_fold"/>
</dbReference>
<dbReference type="Gene3D" id="2.60.40.10">
    <property type="entry name" value="Immunoglobulins"/>
    <property type="match status" value="5"/>
</dbReference>
<dbReference type="EMBL" id="PGFG01000001">
    <property type="protein sequence ID" value="PJJ75736.1"/>
    <property type="molecule type" value="Genomic_DNA"/>
</dbReference>
<protein>
    <submittedName>
        <fullName evidence="3">Gliding motility-associated-like protein</fullName>
    </submittedName>
</protein>
<dbReference type="InterPro" id="IPR045829">
    <property type="entry name" value="PKD_6"/>
</dbReference>
<evidence type="ECO:0000313" key="4">
    <source>
        <dbReference type="Proteomes" id="UP000230000"/>
    </source>
</evidence>
<feature type="signal peptide" evidence="1">
    <location>
        <begin position="1"/>
        <end position="20"/>
    </location>
</feature>
<proteinExistence type="predicted"/>
<feature type="domain" description="PKD-like" evidence="2">
    <location>
        <begin position="20"/>
        <end position="83"/>
    </location>
</feature>
<dbReference type="Pfam" id="PF19408">
    <property type="entry name" value="PKD_6"/>
    <property type="match status" value="1"/>
</dbReference>
<dbReference type="Pfam" id="PF13585">
    <property type="entry name" value="CHU_C"/>
    <property type="match status" value="1"/>
</dbReference>
<evidence type="ECO:0000313" key="3">
    <source>
        <dbReference type="EMBL" id="PJJ75736.1"/>
    </source>
</evidence>
<organism evidence="3 4">
    <name type="scientific">Thermoflavifilum aggregans</name>
    <dbReference type="NCBI Taxonomy" id="454188"/>
    <lineage>
        <taxon>Bacteria</taxon>
        <taxon>Pseudomonadati</taxon>
        <taxon>Bacteroidota</taxon>
        <taxon>Chitinophagia</taxon>
        <taxon>Chitinophagales</taxon>
        <taxon>Chitinophagaceae</taxon>
        <taxon>Thermoflavifilum</taxon>
    </lineage>
</organism>
<dbReference type="Proteomes" id="UP000230000">
    <property type="component" value="Unassembled WGS sequence"/>
</dbReference>
<accession>A0A2M9CUZ3</accession>